<dbReference type="CDD" id="cd00085">
    <property type="entry name" value="HNHc"/>
    <property type="match status" value="1"/>
</dbReference>
<comment type="caution">
    <text evidence="2">The sequence shown here is derived from an EMBL/GenBank/DDBJ whole genome shotgun (WGS) entry which is preliminary data.</text>
</comment>
<name>R9A8R9_9LEPT</name>
<dbReference type="PANTHER" id="PTHR33877:SF1">
    <property type="entry name" value="TYPE IV METHYL-DIRECTED RESTRICTION ENZYME ECOKMCRA"/>
    <property type="match status" value="1"/>
</dbReference>
<organism evidence="2 3">
    <name type="scientific">Leptospira wolbachii serovar Codice str. CDC</name>
    <dbReference type="NCBI Taxonomy" id="1218599"/>
    <lineage>
        <taxon>Bacteria</taxon>
        <taxon>Pseudomonadati</taxon>
        <taxon>Spirochaetota</taxon>
        <taxon>Spirochaetia</taxon>
        <taxon>Leptospirales</taxon>
        <taxon>Leptospiraceae</taxon>
        <taxon>Leptospira</taxon>
    </lineage>
</organism>
<dbReference type="AlphaFoldDB" id="R9A8R9"/>
<dbReference type="EMBL" id="AOGZ02000014">
    <property type="protein sequence ID" value="EOQ96625.1"/>
    <property type="molecule type" value="Genomic_DNA"/>
</dbReference>
<evidence type="ECO:0000313" key="2">
    <source>
        <dbReference type="EMBL" id="EOQ96625.1"/>
    </source>
</evidence>
<dbReference type="PANTHER" id="PTHR33877">
    <property type="entry name" value="SLL1193 PROTEIN"/>
    <property type="match status" value="1"/>
</dbReference>
<sequence length="97" mass="11228">MTDTPSDSFFSDVSDEEIARERRKAKELKNSAWWKNKRSSGICHYCGKKFKVEEITMDHLIPLIRGGKSVKGNLVPACKECNFKKKHSLPFEKEFFS</sequence>
<gene>
    <name evidence="2" type="ORF">LEP1GSC195_2186</name>
</gene>
<dbReference type="InterPro" id="IPR003615">
    <property type="entry name" value="HNH_nuc"/>
</dbReference>
<keyword evidence="2" id="KW-0378">Hydrolase</keyword>
<dbReference type="STRING" id="1218599.LEP1GSC195_2186"/>
<dbReference type="InterPro" id="IPR029471">
    <property type="entry name" value="HNH_5"/>
</dbReference>
<dbReference type="GO" id="GO:0003676">
    <property type="term" value="F:nucleic acid binding"/>
    <property type="evidence" value="ECO:0007669"/>
    <property type="project" value="InterPro"/>
</dbReference>
<reference evidence="2" key="1">
    <citation type="submission" date="2013-04" db="EMBL/GenBank/DDBJ databases">
        <authorList>
            <person name="Harkins D.M."/>
            <person name="Durkin A.S."/>
            <person name="Brinkac L.M."/>
            <person name="Haft D.H."/>
            <person name="Selengut J.D."/>
            <person name="Sanka R."/>
            <person name="DePew J."/>
            <person name="Purushe J."/>
            <person name="Galloway R.L."/>
            <person name="Vinetz J.M."/>
            <person name="Sutton G.G."/>
            <person name="Nierman W.C."/>
            <person name="Fouts D.E."/>
        </authorList>
    </citation>
    <scope>NUCLEOTIDE SEQUENCE [LARGE SCALE GENOMIC DNA]</scope>
    <source>
        <strain evidence="2">CDC</strain>
    </source>
</reference>
<protein>
    <submittedName>
        <fullName evidence="2">HNH endonuclease domain protein</fullName>
    </submittedName>
</protein>
<dbReference type="Proteomes" id="UP000013984">
    <property type="component" value="Unassembled WGS sequence"/>
</dbReference>
<dbReference type="Pfam" id="PF14279">
    <property type="entry name" value="HNH_5"/>
    <property type="match status" value="1"/>
</dbReference>
<keyword evidence="3" id="KW-1185">Reference proteome</keyword>
<evidence type="ECO:0000313" key="3">
    <source>
        <dbReference type="Proteomes" id="UP000013984"/>
    </source>
</evidence>
<dbReference type="InterPro" id="IPR052892">
    <property type="entry name" value="NA-targeting_endonuclease"/>
</dbReference>
<feature type="domain" description="HNH nuclease" evidence="1">
    <location>
        <begin position="32"/>
        <end position="83"/>
    </location>
</feature>
<evidence type="ECO:0000259" key="1">
    <source>
        <dbReference type="SMART" id="SM00507"/>
    </source>
</evidence>
<dbReference type="SMART" id="SM00507">
    <property type="entry name" value="HNHc"/>
    <property type="match status" value="1"/>
</dbReference>
<dbReference type="RefSeq" id="WP_015681959.1">
    <property type="nucleotide sequence ID" value="NZ_AOGZ02000014.1"/>
</dbReference>
<keyword evidence="2" id="KW-0540">Nuclease</keyword>
<accession>R9A8R9</accession>
<dbReference type="Gene3D" id="1.10.30.50">
    <property type="match status" value="1"/>
</dbReference>
<dbReference type="GO" id="GO:0004519">
    <property type="term" value="F:endonuclease activity"/>
    <property type="evidence" value="ECO:0007669"/>
    <property type="project" value="UniProtKB-KW"/>
</dbReference>
<dbReference type="GO" id="GO:0008270">
    <property type="term" value="F:zinc ion binding"/>
    <property type="evidence" value="ECO:0007669"/>
    <property type="project" value="InterPro"/>
</dbReference>
<dbReference type="OrthoDB" id="9802901at2"/>
<keyword evidence="2" id="KW-0255">Endonuclease</keyword>
<proteinExistence type="predicted"/>